<reference evidence="1 2" key="2">
    <citation type="journal article" date="2022" name="Mol. Ecol. Resour.">
        <title>The genomes of chicory, endive, great burdock and yacon provide insights into Asteraceae paleo-polyploidization history and plant inulin production.</title>
        <authorList>
            <person name="Fan W."/>
            <person name="Wang S."/>
            <person name="Wang H."/>
            <person name="Wang A."/>
            <person name="Jiang F."/>
            <person name="Liu H."/>
            <person name="Zhao H."/>
            <person name="Xu D."/>
            <person name="Zhang Y."/>
        </authorList>
    </citation>
    <scope>NUCLEOTIDE SEQUENCE [LARGE SCALE GENOMIC DNA]</scope>
    <source>
        <strain evidence="2">cv. Niubang</strain>
    </source>
</reference>
<keyword evidence="2" id="KW-1185">Reference proteome</keyword>
<dbReference type="Proteomes" id="UP001055879">
    <property type="component" value="Linkage Group LG08"/>
</dbReference>
<sequence>MEEARIGEQVEMEKDVEKPDEETIVENANGKIDLRKKTRKATKQNPKPKVTVPQPFSLATEKRTMTERRGLVLDFKETKPILVSKSASLNHKTLSLKGTRSSSNKTSLKPKVPTNRKVDTPIEKHVGDEMKHMPKENQTFKALPLPNFYRQKNPTPKSEAKKMVVTHSKSLVTNDQVKTLPKSDNNKIEGNDRRVSRGDAKETISKVIKIAKNPLRATQKETVKNLV</sequence>
<organism evidence="1 2">
    <name type="scientific">Arctium lappa</name>
    <name type="common">Greater burdock</name>
    <name type="synonym">Lappa major</name>
    <dbReference type="NCBI Taxonomy" id="4217"/>
    <lineage>
        <taxon>Eukaryota</taxon>
        <taxon>Viridiplantae</taxon>
        <taxon>Streptophyta</taxon>
        <taxon>Embryophyta</taxon>
        <taxon>Tracheophyta</taxon>
        <taxon>Spermatophyta</taxon>
        <taxon>Magnoliopsida</taxon>
        <taxon>eudicotyledons</taxon>
        <taxon>Gunneridae</taxon>
        <taxon>Pentapetalae</taxon>
        <taxon>asterids</taxon>
        <taxon>campanulids</taxon>
        <taxon>Asterales</taxon>
        <taxon>Asteraceae</taxon>
        <taxon>Carduoideae</taxon>
        <taxon>Cardueae</taxon>
        <taxon>Arctiinae</taxon>
        <taxon>Arctium</taxon>
    </lineage>
</organism>
<evidence type="ECO:0000313" key="1">
    <source>
        <dbReference type="EMBL" id="KAI3706905.1"/>
    </source>
</evidence>
<proteinExistence type="predicted"/>
<reference evidence="2" key="1">
    <citation type="journal article" date="2022" name="Mol. Ecol. Resour.">
        <title>The genomes of chicory, endive, great burdock and yacon provide insights into Asteraceae palaeo-polyploidization history and plant inulin production.</title>
        <authorList>
            <person name="Fan W."/>
            <person name="Wang S."/>
            <person name="Wang H."/>
            <person name="Wang A."/>
            <person name="Jiang F."/>
            <person name="Liu H."/>
            <person name="Zhao H."/>
            <person name="Xu D."/>
            <person name="Zhang Y."/>
        </authorList>
    </citation>
    <scope>NUCLEOTIDE SEQUENCE [LARGE SCALE GENOMIC DNA]</scope>
    <source>
        <strain evidence="2">cv. Niubang</strain>
    </source>
</reference>
<gene>
    <name evidence="1" type="ORF">L6452_24967</name>
</gene>
<accession>A0ACB9ABC5</accession>
<evidence type="ECO:0000313" key="2">
    <source>
        <dbReference type="Proteomes" id="UP001055879"/>
    </source>
</evidence>
<dbReference type="EMBL" id="CM042054">
    <property type="protein sequence ID" value="KAI3706905.1"/>
    <property type="molecule type" value="Genomic_DNA"/>
</dbReference>
<name>A0ACB9ABC5_ARCLA</name>
<protein>
    <submittedName>
        <fullName evidence="1">Uncharacterized protein</fullName>
    </submittedName>
</protein>
<comment type="caution">
    <text evidence="1">The sequence shown here is derived from an EMBL/GenBank/DDBJ whole genome shotgun (WGS) entry which is preliminary data.</text>
</comment>